<protein>
    <recommendedName>
        <fullName evidence="1">Endoplasmic reticulum transmembrane protein</fullName>
    </recommendedName>
</protein>
<name>A0A2G5C6K6_AQUCA</name>
<proteinExistence type="inferred from homology"/>
<keyword evidence="3" id="KW-1185">Reference proteome</keyword>
<keyword evidence="1" id="KW-0653">Protein transport</keyword>
<gene>
    <name evidence="2" type="ORF">AQUCO_08500004v1</name>
</gene>
<sequence>MIHLLFTVIFLEMALIVILSFKSPLRKVAIWGVDQVKRGRGPIIVKTVAGTISVVLMSSLYSLIEIQDHTTESGSVNPTDQVINERHLLESSLMGFTLFLALMIDRVHHYIRELRSLRKIMKAMKERESESMMKAKEAKVA</sequence>
<dbReference type="AlphaFoldDB" id="A0A2G5C6K6"/>
<evidence type="ECO:0000313" key="3">
    <source>
        <dbReference type="Proteomes" id="UP000230069"/>
    </source>
</evidence>
<evidence type="ECO:0000313" key="2">
    <source>
        <dbReference type="EMBL" id="PIA26913.1"/>
    </source>
</evidence>
<reference evidence="2 3" key="1">
    <citation type="submission" date="2017-09" db="EMBL/GenBank/DDBJ databases">
        <title>WGS assembly of Aquilegia coerulea Goldsmith.</title>
        <authorList>
            <person name="Hodges S."/>
            <person name="Kramer E."/>
            <person name="Nordborg M."/>
            <person name="Tomkins J."/>
            <person name="Borevitz J."/>
            <person name="Derieg N."/>
            <person name="Yan J."/>
            <person name="Mihaltcheva S."/>
            <person name="Hayes R.D."/>
            <person name="Rokhsar D."/>
        </authorList>
    </citation>
    <scope>NUCLEOTIDE SEQUENCE [LARGE SCALE GENOMIC DNA]</scope>
    <source>
        <strain evidence="3">cv. Goldsmith</strain>
    </source>
</reference>
<feature type="transmembrane region" description="Helical" evidence="1">
    <location>
        <begin position="6"/>
        <end position="22"/>
    </location>
</feature>
<dbReference type="PANTHER" id="PTHR12701">
    <property type="entry name" value="BCR-ASSOCIATED PROTEIN, BAP"/>
    <property type="match status" value="1"/>
</dbReference>
<dbReference type="Proteomes" id="UP000230069">
    <property type="component" value="Unassembled WGS sequence"/>
</dbReference>
<feature type="transmembrane region" description="Helical" evidence="1">
    <location>
        <begin position="43"/>
        <end position="64"/>
    </location>
</feature>
<dbReference type="STRING" id="218851.A0A2G5C6K6"/>
<keyword evidence="1" id="KW-0931">ER-Golgi transport</keyword>
<organism evidence="2 3">
    <name type="scientific">Aquilegia coerulea</name>
    <name type="common">Rocky mountain columbine</name>
    <dbReference type="NCBI Taxonomy" id="218851"/>
    <lineage>
        <taxon>Eukaryota</taxon>
        <taxon>Viridiplantae</taxon>
        <taxon>Streptophyta</taxon>
        <taxon>Embryophyta</taxon>
        <taxon>Tracheophyta</taxon>
        <taxon>Spermatophyta</taxon>
        <taxon>Magnoliopsida</taxon>
        <taxon>Ranunculales</taxon>
        <taxon>Ranunculaceae</taxon>
        <taxon>Thalictroideae</taxon>
        <taxon>Aquilegia</taxon>
    </lineage>
</organism>
<feature type="transmembrane region" description="Helical" evidence="1">
    <location>
        <begin position="93"/>
        <end position="111"/>
    </location>
</feature>
<keyword evidence="1" id="KW-1133">Transmembrane helix</keyword>
<dbReference type="GO" id="GO:0006886">
    <property type="term" value="P:intracellular protein transport"/>
    <property type="evidence" value="ECO:0007669"/>
    <property type="project" value="UniProtKB-UniRule"/>
</dbReference>
<keyword evidence="1" id="KW-0256">Endoplasmic reticulum</keyword>
<keyword evidence="1" id="KW-0813">Transport</keyword>
<dbReference type="InterPro" id="IPR008417">
    <property type="entry name" value="BAP29/BAP31"/>
</dbReference>
<keyword evidence="1" id="KW-0812">Transmembrane</keyword>
<dbReference type="GO" id="GO:0070973">
    <property type="term" value="P:protein localization to endoplasmic reticulum exit site"/>
    <property type="evidence" value="ECO:0007669"/>
    <property type="project" value="UniProtKB-UniRule"/>
</dbReference>
<comment type="subcellular location">
    <subcellularLocation>
        <location evidence="1">Endoplasmic reticulum membrane</location>
        <topology evidence="1">Multi-pass membrane protein</topology>
    </subcellularLocation>
</comment>
<dbReference type="OrthoDB" id="435607at2759"/>
<comment type="similarity">
    <text evidence="1">Belongs to the BCAP29/BCAP31 family.</text>
</comment>
<accession>A0A2G5C6K6</accession>
<comment type="function">
    <text evidence="1">May play a role in anterograde transport of membrane proteins from the endoplasmic reticulum to the Golgi.</text>
</comment>
<dbReference type="GO" id="GO:0006888">
    <property type="term" value="P:endoplasmic reticulum to Golgi vesicle-mediated transport"/>
    <property type="evidence" value="ECO:0007669"/>
    <property type="project" value="UniProtKB-UniRule"/>
</dbReference>
<dbReference type="EMBL" id="KZ305102">
    <property type="protein sequence ID" value="PIA26913.1"/>
    <property type="molecule type" value="Genomic_DNA"/>
</dbReference>
<dbReference type="InParanoid" id="A0A2G5C6K6"/>
<evidence type="ECO:0000256" key="1">
    <source>
        <dbReference type="RuleBase" id="RU367026"/>
    </source>
</evidence>
<dbReference type="PANTHER" id="PTHR12701:SF18">
    <property type="entry name" value="ENDOPLASMIC RETICULUM TRANSMEMBRANE PROTEIN"/>
    <property type="match status" value="1"/>
</dbReference>
<keyword evidence="1" id="KW-0472">Membrane</keyword>
<dbReference type="GO" id="GO:0005789">
    <property type="term" value="C:endoplasmic reticulum membrane"/>
    <property type="evidence" value="ECO:0007669"/>
    <property type="project" value="UniProtKB-SubCell"/>
</dbReference>